<evidence type="ECO:0000259" key="1">
    <source>
        <dbReference type="Pfam" id="PF01882"/>
    </source>
</evidence>
<feature type="domain" description="DUF58" evidence="1">
    <location>
        <begin position="41"/>
        <end position="215"/>
    </location>
</feature>
<accession>A0A930YF17</accession>
<dbReference type="AlphaFoldDB" id="A0A930YF17"/>
<name>A0A930YF17_9ACTN</name>
<protein>
    <submittedName>
        <fullName evidence="2">DUF58 domain-containing protein</fullName>
    </submittedName>
</protein>
<dbReference type="Pfam" id="PF01882">
    <property type="entry name" value="DUF58"/>
    <property type="match status" value="1"/>
</dbReference>
<dbReference type="PANTHER" id="PTHR33608:SF6">
    <property type="entry name" value="BLL2464 PROTEIN"/>
    <property type="match status" value="1"/>
</dbReference>
<sequence length="299" mass="32241">MAGHVTRVRARLALVSHRRVLGLLEGQYAAVQTGRGLDFNDLREYVRGDDVKDIDWKATARSREPLVRRYVAERRHTVWLVMPTGREMAAAADTASSKTELALLVAGIVGWVAASNGDRVGCAYGDAGGSHLLPATTGELHLERCLTAVDDASGLEAADDDLPGLLGRFARTVRGRGIMLLVCGLPDLDDHRDEVVRLLRRLRQQHEVLVVSVGDADPGGSDASGAGGYDLDTAHGLPPWARGDALLTAELARSDADRLSAFASLMNRSGVVHRHVISADAALPAVVELLERHRHARRQ</sequence>
<organism evidence="2 3">
    <name type="scientific">Nocardioides acrostichi</name>
    <dbReference type="NCBI Taxonomy" id="2784339"/>
    <lineage>
        <taxon>Bacteria</taxon>
        <taxon>Bacillati</taxon>
        <taxon>Actinomycetota</taxon>
        <taxon>Actinomycetes</taxon>
        <taxon>Propionibacteriales</taxon>
        <taxon>Nocardioidaceae</taxon>
        <taxon>Nocardioides</taxon>
    </lineage>
</organism>
<evidence type="ECO:0000313" key="2">
    <source>
        <dbReference type="EMBL" id="MBF4164004.1"/>
    </source>
</evidence>
<comment type="caution">
    <text evidence="2">The sequence shown here is derived from an EMBL/GenBank/DDBJ whole genome shotgun (WGS) entry which is preliminary data.</text>
</comment>
<dbReference type="Proteomes" id="UP000656804">
    <property type="component" value="Unassembled WGS sequence"/>
</dbReference>
<dbReference type="EMBL" id="JADIVZ010000018">
    <property type="protein sequence ID" value="MBF4164004.1"/>
    <property type="molecule type" value="Genomic_DNA"/>
</dbReference>
<dbReference type="InterPro" id="IPR002881">
    <property type="entry name" value="DUF58"/>
</dbReference>
<keyword evidence="3" id="KW-1185">Reference proteome</keyword>
<reference evidence="2" key="1">
    <citation type="submission" date="2020-11" db="EMBL/GenBank/DDBJ databases">
        <title>Nocardioides sp. CBS4Y-1, whole genome shotgun sequence.</title>
        <authorList>
            <person name="Tuo L."/>
        </authorList>
    </citation>
    <scope>NUCLEOTIDE SEQUENCE</scope>
    <source>
        <strain evidence="2">CBS4Y-1</strain>
    </source>
</reference>
<dbReference type="RefSeq" id="WP_194505266.1">
    <property type="nucleotide sequence ID" value="NZ_JADIVZ010000018.1"/>
</dbReference>
<dbReference type="PANTHER" id="PTHR33608">
    <property type="entry name" value="BLL2464 PROTEIN"/>
    <property type="match status" value="1"/>
</dbReference>
<gene>
    <name evidence="2" type="ORF">ISG29_20245</name>
</gene>
<proteinExistence type="predicted"/>
<evidence type="ECO:0000313" key="3">
    <source>
        <dbReference type="Proteomes" id="UP000656804"/>
    </source>
</evidence>